<accession>A0ACC0Y7T3</accession>
<protein>
    <submittedName>
        <fullName evidence="1">Uncharacterized protein</fullName>
    </submittedName>
</protein>
<keyword evidence="2" id="KW-1185">Reference proteome</keyword>
<reference evidence="2" key="1">
    <citation type="journal article" date="2023" name="G3 (Bethesda)">
        <title>Genome assembly and association tests identify interacting loci associated with vigor, precocity, and sex in interspecific pistachio rootstocks.</title>
        <authorList>
            <person name="Palmer W."/>
            <person name="Jacygrad E."/>
            <person name="Sagayaradj S."/>
            <person name="Cavanaugh K."/>
            <person name="Han R."/>
            <person name="Bertier L."/>
            <person name="Beede B."/>
            <person name="Kafkas S."/>
            <person name="Golino D."/>
            <person name="Preece J."/>
            <person name="Michelmore R."/>
        </authorList>
    </citation>
    <scope>NUCLEOTIDE SEQUENCE [LARGE SCALE GENOMIC DNA]</scope>
</reference>
<gene>
    <name evidence="1" type="ORF">Pint_13678</name>
</gene>
<proteinExistence type="predicted"/>
<organism evidence="1 2">
    <name type="scientific">Pistacia integerrima</name>
    <dbReference type="NCBI Taxonomy" id="434235"/>
    <lineage>
        <taxon>Eukaryota</taxon>
        <taxon>Viridiplantae</taxon>
        <taxon>Streptophyta</taxon>
        <taxon>Embryophyta</taxon>
        <taxon>Tracheophyta</taxon>
        <taxon>Spermatophyta</taxon>
        <taxon>Magnoliopsida</taxon>
        <taxon>eudicotyledons</taxon>
        <taxon>Gunneridae</taxon>
        <taxon>Pentapetalae</taxon>
        <taxon>rosids</taxon>
        <taxon>malvids</taxon>
        <taxon>Sapindales</taxon>
        <taxon>Anacardiaceae</taxon>
        <taxon>Pistacia</taxon>
    </lineage>
</organism>
<evidence type="ECO:0000313" key="1">
    <source>
        <dbReference type="EMBL" id="KAJ0030506.1"/>
    </source>
</evidence>
<comment type="caution">
    <text evidence="1">The sequence shown here is derived from an EMBL/GenBank/DDBJ whole genome shotgun (WGS) entry which is preliminary data.</text>
</comment>
<dbReference type="Proteomes" id="UP001163603">
    <property type="component" value="Chromosome 8"/>
</dbReference>
<evidence type="ECO:0000313" key="2">
    <source>
        <dbReference type="Proteomes" id="UP001163603"/>
    </source>
</evidence>
<name>A0ACC0Y7T3_9ROSI</name>
<sequence>MLDESYPEFEQWKRVDCMVTSWILNSISQEIVEAFLYTTLTKDLWKELEERKDMVKKSERHCDFYNNDGHTKETCFKLHGYPDWYKDLKEQKGKTQHKTYANMTDTPLEVEKELGNTGTEWGTTISELIQQELAKLMKAKALVDGFTIDFPHFLTL</sequence>
<dbReference type="EMBL" id="CM047743">
    <property type="protein sequence ID" value="KAJ0030506.1"/>
    <property type="molecule type" value="Genomic_DNA"/>
</dbReference>